<feature type="domain" description="CBS" evidence="3">
    <location>
        <begin position="73"/>
        <end position="132"/>
    </location>
</feature>
<evidence type="ECO:0000259" key="3">
    <source>
        <dbReference type="PROSITE" id="PS51371"/>
    </source>
</evidence>
<protein>
    <submittedName>
        <fullName evidence="4">CBS domain-containing protein</fullName>
    </submittedName>
</protein>
<dbReference type="RefSeq" id="WP_313762671.1">
    <property type="nucleotide sequence ID" value="NZ_BAAAVH010000110.1"/>
</dbReference>
<evidence type="ECO:0000313" key="5">
    <source>
        <dbReference type="Proteomes" id="UP001596067"/>
    </source>
</evidence>
<dbReference type="Gene3D" id="3.10.580.10">
    <property type="entry name" value="CBS-domain"/>
    <property type="match status" value="1"/>
</dbReference>
<gene>
    <name evidence="4" type="ORF">ACFP0N_05400</name>
</gene>
<dbReference type="PANTHER" id="PTHR43080:SF2">
    <property type="entry name" value="CBS DOMAIN-CONTAINING PROTEIN"/>
    <property type="match status" value="1"/>
</dbReference>
<dbReference type="PANTHER" id="PTHR43080">
    <property type="entry name" value="CBS DOMAIN-CONTAINING PROTEIN CBSX3, MITOCHONDRIAL"/>
    <property type="match status" value="1"/>
</dbReference>
<feature type="domain" description="CBS" evidence="3">
    <location>
        <begin position="8"/>
        <end position="66"/>
    </location>
</feature>
<dbReference type="PROSITE" id="PS51371">
    <property type="entry name" value="CBS"/>
    <property type="match status" value="2"/>
</dbReference>
<name>A0ABW1ETT1_9ACTN</name>
<dbReference type="Proteomes" id="UP001596067">
    <property type="component" value="Unassembled WGS sequence"/>
</dbReference>
<evidence type="ECO:0000256" key="1">
    <source>
        <dbReference type="ARBA" id="ARBA00023122"/>
    </source>
</evidence>
<dbReference type="InterPro" id="IPR046342">
    <property type="entry name" value="CBS_dom_sf"/>
</dbReference>
<organism evidence="4 5">
    <name type="scientific">Kitasatospora aburaviensis</name>
    <dbReference type="NCBI Taxonomy" id="67265"/>
    <lineage>
        <taxon>Bacteria</taxon>
        <taxon>Bacillati</taxon>
        <taxon>Actinomycetota</taxon>
        <taxon>Actinomycetes</taxon>
        <taxon>Kitasatosporales</taxon>
        <taxon>Streptomycetaceae</taxon>
        <taxon>Kitasatospora</taxon>
    </lineage>
</organism>
<sequence>MIRASDIMHPGAECIREHETLATAARIMRDRGVGALPICGERQRLLGIVTDRDIVLKCVAEGRDPEHVTAGELAQGRPMTVEADEDAEQVLRVMEQYKVRRLPVINHPEHELVGMISEADIARGLPQARLAEFVSAVCEEENPKSKEMEQPYPTPL</sequence>
<evidence type="ECO:0000313" key="4">
    <source>
        <dbReference type="EMBL" id="MFC5884423.1"/>
    </source>
</evidence>
<keyword evidence="5" id="KW-1185">Reference proteome</keyword>
<proteinExistence type="predicted"/>
<dbReference type="InterPro" id="IPR051257">
    <property type="entry name" value="Diverse_CBS-Domain"/>
</dbReference>
<evidence type="ECO:0000256" key="2">
    <source>
        <dbReference type="PROSITE-ProRule" id="PRU00703"/>
    </source>
</evidence>
<accession>A0ABW1ETT1</accession>
<dbReference type="InterPro" id="IPR000644">
    <property type="entry name" value="CBS_dom"/>
</dbReference>
<dbReference type="EMBL" id="JBHSOD010000004">
    <property type="protein sequence ID" value="MFC5884423.1"/>
    <property type="molecule type" value="Genomic_DNA"/>
</dbReference>
<dbReference type="CDD" id="cd04622">
    <property type="entry name" value="CBS_pair_HRP1_like"/>
    <property type="match status" value="1"/>
</dbReference>
<comment type="caution">
    <text evidence="4">The sequence shown here is derived from an EMBL/GenBank/DDBJ whole genome shotgun (WGS) entry which is preliminary data.</text>
</comment>
<keyword evidence="1 2" id="KW-0129">CBS domain</keyword>
<dbReference type="Pfam" id="PF00571">
    <property type="entry name" value="CBS"/>
    <property type="match status" value="2"/>
</dbReference>
<dbReference type="SMART" id="SM00116">
    <property type="entry name" value="CBS"/>
    <property type="match status" value="2"/>
</dbReference>
<reference evidence="5" key="1">
    <citation type="journal article" date="2019" name="Int. J. Syst. Evol. Microbiol.">
        <title>The Global Catalogue of Microorganisms (GCM) 10K type strain sequencing project: providing services to taxonomists for standard genome sequencing and annotation.</title>
        <authorList>
            <consortium name="The Broad Institute Genomics Platform"/>
            <consortium name="The Broad Institute Genome Sequencing Center for Infectious Disease"/>
            <person name="Wu L."/>
            <person name="Ma J."/>
        </authorList>
    </citation>
    <scope>NUCLEOTIDE SEQUENCE [LARGE SCALE GENOMIC DNA]</scope>
    <source>
        <strain evidence="5">CGMCC 4.1469</strain>
    </source>
</reference>
<dbReference type="SUPFAM" id="SSF54631">
    <property type="entry name" value="CBS-domain pair"/>
    <property type="match status" value="1"/>
</dbReference>